<dbReference type="Proteomes" id="UP000000546">
    <property type="component" value="Chromosome"/>
</dbReference>
<dbReference type="RefSeq" id="WP_011280649.1">
    <property type="nucleotide sequence ID" value="NC_007204.1"/>
</dbReference>
<dbReference type="OrthoDB" id="6660043at2"/>
<accession>Q4FRY0</accession>
<gene>
    <name evidence="1" type="ordered locus">Psyc_1380</name>
</gene>
<evidence type="ECO:0000313" key="1">
    <source>
        <dbReference type="EMBL" id="AAZ19228.1"/>
    </source>
</evidence>
<dbReference type="EMBL" id="CP000082">
    <property type="protein sequence ID" value="AAZ19228.1"/>
    <property type="molecule type" value="Genomic_DNA"/>
</dbReference>
<keyword evidence="2" id="KW-1185">Reference proteome</keyword>
<dbReference type="STRING" id="259536.Psyc_1380"/>
<dbReference type="HOGENOM" id="CLU_1229043_0_0_6"/>
<reference evidence="1 2" key="1">
    <citation type="journal article" date="2010" name="Appl. Environ. Microbiol.">
        <title>The genome sequence of Psychrobacter arcticus 273-4, a psychroactive Siberian permafrost bacterium, reveals mechanisms for adaptation to low-temperature growth.</title>
        <authorList>
            <person name="Ayala-del-Rio H.L."/>
            <person name="Chain P.S."/>
            <person name="Grzymski J.J."/>
            <person name="Ponder M.A."/>
            <person name="Ivanova N."/>
            <person name="Bergholz P.W."/>
            <person name="Di Bartolo G."/>
            <person name="Hauser L."/>
            <person name="Land M."/>
            <person name="Bakermans C."/>
            <person name="Rodrigues D."/>
            <person name="Klappenbach J."/>
            <person name="Zarka D."/>
            <person name="Larimer F."/>
            <person name="Richardson P."/>
            <person name="Murray A."/>
            <person name="Thomashow M."/>
            <person name="Tiedje J.M."/>
        </authorList>
    </citation>
    <scope>NUCLEOTIDE SEQUENCE [LARGE SCALE GENOMIC DNA]</scope>
    <source>
        <strain evidence="2">DSM 17307 / VKM B-2377 / 273-4</strain>
    </source>
</reference>
<dbReference type="KEGG" id="par:Psyc_1380"/>
<evidence type="ECO:0000313" key="2">
    <source>
        <dbReference type="Proteomes" id="UP000000546"/>
    </source>
</evidence>
<protein>
    <submittedName>
        <fullName evidence="1">Uncharacterized protein</fullName>
    </submittedName>
</protein>
<dbReference type="AlphaFoldDB" id="Q4FRY0"/>
<organism evidence="1 2">
    <name type="scientific">Psychrobacter arcticus (strain DSM 17307 / VKM B-2377 / 273-4)</name>
    <dbReference type="NCBI Taxonomy" id="259536"/>
    <lineage>
        <taxon>Bacteria</taxon>
        <taxon>Pseudomonadati</taxon>
        <taxon>Pseudomonadota</taxon>
        <taxon>Gammaproteobacteria</taxon>
        <taxon>Moraxellales</taxon>
        <taxon>Moraxellaceae</taxon>
        <taxon>Psychrobacter</taxon>
    </lineage>
</organism>
<proteinExistence type="predicted"/>
<sequence length="225" mass="25375">MTVDSIFEDKQTLKNDINEECNDELQIKPIPLTTLYRPQADSYRLSEVGFIVIENGWDEQSLLALKQQTGLGTLFALQTTDKHIDRFEVIDGIIICKADEVGQVTTVFESVLSDRDKVGIDVNDIKKSCGAEKPAKFIQARVTDIPDPEQVKSAANHLLNQIAKGLSIEYMMLHIERNHKLSLDEFFSVTTAIESWITDDSEVFYGNRMIDKSDHCWMGAIYVAG</sequence>
<name>Q4FRY0_PSYA2</name>